<accession>A0A8H4R3D0</accession>
<proteinExistence type="predicted"/>
<protein>
    <submittedName>
        <fullName evidence="1">Uncharacterized protein</fullName>
    </submittedName>
</protein>
<evidence type="ECO:0000313" key="1">
    <source>
        <dbReference type="EMBL" id="KAF4622685.1"/>
    </source>
</evidence>
<comment type="caution">
    <text evidence="1">The sequence shown here is derived from an EMBL/GenBank/DDBJ whole genome shotgun (WGS) entry which is preliminary data.</text>
</comment>
<dbReference type="Proteomes" id="UP000566819">
    <property type="component" value="Unassembled WGS sequence"/>
</dbReference>
<evidence type="ECO:0000313" key="2">
    <source>
        <dbReference type="Proteomes" id="UP000566819"/>
    </source>
</evidence>
<sequence>MSTPRQARPLVLREIGFGLTGATLRVFCAATAAYPLPISPSLLGAIFTDVFAFCASKTKDMSYGGQWWTKFTRHRRLGLYQLPN</sequence>
<dbReference type="EMBL" id="JAAMPI010001866">
    <property type="protein sequence ID" value="KAF4622685.1"/>
    <property type="molecule type" value="Genomic_DNA"/>
</dbReference>
<name>A0A8H4R3D0_9HELO</name>
<gene>
    <name evidence="1" type="ORF">G7Y89_g14344</name>
</gene>
<keyword evidence="2" id="KW-1185">Reference proteome</keyword>
<reference evidence="1 2" key="1">
    <citation type="submission" date="2020-03" db="EMBL/GenBank/DDBJ databases">
        <title>Draft Genome Sequence of Cudoniella acicularis.</title>
        <authorList>
            <person name="Buettner E."/>
            <person name="Kellner H."/>
        </authorList>
    </citation>
    <scope>NUCLEOTIDE SEQUENCE [LARGE SCALE GENOMIC DNA]</scope>
    <source>
        <strain evidence="1 2">DSM 108380</strain>
    </source>
</reference>
<organism evidence="1 2">
    <name type="scientific">Cudoniella acicularis</name>
    <dbReference type="NCBI Taxonomy" id="354080"/>
    <lineage>
        <taxon>Eukaryota</taxon>
        <taxon>Fungi</taxon>
        <taxon>Dikarya</taxon>
        <taxon>Ascomycota</taxon>
        <taxon>Pezizomycotina</taxon>
        <taxon>Leotiomycetes</taxon>
        <taxon>Helotiales</taxon>
        <taxon>Tricladiaceae</taxon>
        <taxon>Cudoniella</taxon>
    </lineage>
</organism>
<dbReference type="AlphaFoldDB" id="A0A8H4R3D0"/>